<dbReference type="Proteomes" id="UP000186594">
    <property type="component" value="Unassembled WGS sequence"/>
</dbReference>
<dbReference type="EMBL" id="LXFE01000515">
    <property type="protein sequence ID" value="OLL25004.1"/>
    <property type="molecule type" value="Genomic_DNA"/>
</dbReference>
<dbReference type="OMA" id="RAARANC"/>
<reference evidence="2 3" key="1">
    <citation type="submission" date="2016-04" db="EMBL/GenBank/DDBJ databases">
        <title>Evolutionary innovation and constraint leading to complex multicellularity in the Ascomycota.</title>
        <authorList>
            <person name="Cisse O."/>
            <person name="Nguyen A."/>
            <person name="Hewitt D.A."/>
            <person name="Jedd G."/>
            <person name="Stajich J.E."/>
        </authorList>
    </citation>
    <scope>NUCLEOTIDE SEQUENCE [LARGE SCALE GENOMIC DNA]</scope>
    <source>
        <strain evidence="2 3">DAH-3</strain>
    </source>
</reference>
<feature type="region of interest" description="Disordered" evidence="1">
    <location>
        <begin position="25"/>
        <end position="46"/>
    </location>
</feature>
<evidence type="ECO:0000256" key="1">
    <source>
        <dbReference type="SAM" id="MobiDB-lite"/>
    </source>
</evidence>
<name>A0A1U7LQT4_NEOID</name>
<protein>
    <submittedName>
        <fullName evidence="2">Uncharacterized protein</fullName>
    </submittedName>
</protein>
<evidence type="ECO:0000313" key="3">
    <source>
        <dbReference type="Proteomes" id="UP000186594"/>
    </source>
</evidence>
<keyword evidence="3" id="KW-1185">Reference proteome</keyword>
<comment type="caution">
    <text evidence="2">The sequence shown here is derived from an EMBL/GenBank/DDBJ whole genome shotgun (WGS) entry which is preliminary data.</text>
</comment>
<organism evidence="2 3">
    <name type="scientific">Neolecta irregularis (strain DAH-3)</name>
    <dbReference type="NCBI Taxonomy" id="1198029"/>
    <lineage>
        <taxon>Eukaryota</taxon>
        <taxon>Fungi</taxon>
        <taxon>Dikarya</taxon>
        <taxon>Ascomycota</taxon>
        <taxon>Taphrinomycotina</taxon>
        <taxon>Neolectales</taxon>
        <taxon>Neolectaceae</taxon>
        <taxon>Neolecta</taxon>
    </lineage>
</organism>
<proteinExistence type="predicted"/>
<evidence type="ECO:0000313" key="2">
    <source>
        <dbReference type="EMBL" id="OLL25004.1"/>
    </source>
</evidence>
<accession>A0A1U7LQT4</accession>
<dbReference type="AlphaFoldDB" id="A0A1U7LQT4"/>
<sequence length="157" mass="18084">MWPFSSDTDKAANVLSSLDPDIRQFLNENLPAPSPRDSQPKQRQTDIAEGRDGFMAAGKRVAEQRRAISRAARANCAAEEFELHDCYMNGSWKDTQTLCDRWRTRFWRCVDAQKHTLATFDYGNPNNGEKLNDIIQGKADNLFQKYLKQTNQDHMEK</sequence>
<gene>
    <name evidence="2" type="ORF">NEOLI_000110</name>
</gene>